<reference evidence="1" key="1">
    <citation type="submission" date="2023-04" db="EMBL/GenBank/DDBJ databases">
        <title>A chromosome-level genome assembly of the parasitoid wasp Eretmocerus hayati.</title>
        <authorList>
            <person name="Zhong Y."/>
            <person name="Liu S."/>
            <person name="Liu Y."/>
        </authorList>
    </citation>
    <scope>NUCLEOTIDE SEQUENCE</scope>
    <source>
        <strain evidence="1">ZJU_SS_LIU_2023</strain>
    </source>
</reference>
<gene>
    <name evidence="1" type="ORF">QAD02_003520</name>
</gene>
<accession>A0ACC2NMA8</accession>
<evidence type="ECO:0000313" key="1">
    <source>
        <dbReference type="EMBL" id="KAJ8672261.1"/>
    </source>
</evidence>
<proteinExistence type="predicted"/>
<comment type="caution">
    <text evidence="1">The sequence shown here is derived from an EMBL/GenBank/DDBJ whole genome shotgun (WGS) entry which is preliminary data.</text>
</comment>
<protein>
    <submittedName>
        <fullName evidence="1">Uncharacterized protein</fullName>
    </submittedName>
</protein>
<dbReference type="EMBL" id="CM056743">
    <property type="protein sequence ID" value="KAJ8672261.1"/>
    <property type="molecule type" value="Genomic_DNA"/>
</dbReference>
<dbReference type="Proteomes" id="UP001239111">
    <property type="component" value="Chromosome 3"/>
</dbReference>
<evidence type="ECO:0000313" key="2">
    <source>
        <dbReference type="Proteomes" id="UP001239111"/>
    </source>
</evidence>
<keyword evidence="2" id="KW-1185">Reference proteome</keyword>
<name>A0ACC2NMA8_9HYME</name>
<organism evidence="1 2">
    <name type="scientific">Eretmocerus hayati</name>
    <dbReference type="NCBI Taxonomy" id="131215"/>
    <lineage>
        <taxon>Eukaryota</taxon>
        <taxon>Metazoa</taxon>
        <taxon>Ecdysozoa</taxon>
        <taxon>Arthropoda</taxon>
        <taxon>Hexapoda</taxon>
        <taxon>Insecta</taxon>
        <taxon>Pterygota</taxon>
        <taxon>Neoptera</taxon>
        <taxon>Endopterygota</taxon>
        <taxon>Hymenoptera</taxon>
        <taxon>Apocrita</taxon>
        <taxon>Proctotrupomorpha</taxon>
        <taxon>Chalcidoidea</taxon>
        <taxon>Aphelinidae</taxon>
        <taxon>Aphelininae</taxon>
        <taxon>Eretmocerus</taxon>
    </lineage>
</organism>
<sequence length="277" mass="32218">MHISTSSYIHYFLADPFFFLLILQRLAIVTLILTISYQDVPHERRVPGDNEEQPSKERKATPWAPDYWSQNFENWLMEDSQNRDRYARSGHCDKSLYFFGKKDIDRHQKSPLHEAVIELAKKENRYVEIEIQEPFKSRVKRLKMIIVMFIAENSMSVHLIKNLVPFLRRLANSPDDPLAHIQMKDGKCTRIIEDVLYEEAISVVAHNLNFTHWSPMMDESTDIGKMKILTASGQFVDPLTRKVVRMLLGLIEIDPLNAKASDILDALTRFRGKQTST</sequence>